<dbReference type="InterPro" id="IPR011006">
    <property type="entry name" value="CheY-like_superfamily"/>
</dbReference>
<keyword evidence="1" id="KW-0808">Transferase</keyword>
<dbReference type="EMBL" id="CP097332">
    <property type="protein sequence ID" value="UQX89293.1"/>
    <property type="molecule type" value="Genomic_DNA"/>
</dbReference>
<dbReference type="Gene3D" id="1.10.10.10">
    <property type="entry name" value="Winged helix-like DNA-binding domain superfamily/Winged helix DNA-binding domain"/>
    <property type="match status" value="1"/>
</dbReference>
<dbReference type="PROSITE" id="PS50921">
    <property type="entry name" value="ANTAR"/>
    <property type="match status" value="1"/>
</dbReference>
<dbReference type="InterPro" id="IPR005561">
    <property type="entry name" value="ANTAR"/>
</dbReference>
<keyword evidence="2" id="KW-0418">Kinase</keyword>
<dbReference type="Pfam" id="PF13185">
    <property type="entry name" value="GAF_2"/>
    <property type="match status" value="1"/>
</dbReference>
<evidence type="ECO:0000256" key="4">
    <source>
        <dbReference type="ARBA" id="ARBA00023163"/>
    </source>
</evidence>
<feature type="domain" description="ANTAR" evidence="5">
    <location>
        <begin position="145"/>
        <end position="206"/>
    </location>
</feature>
<dbReference type="SUPFAM" id="SSF55781">
    <property type="entry name" value="GAF domain-like"/>
    <property type="match status" value="1"/>
</dbReference>
<dbReference type="Proteomes" id="UP001056336">
    <property type="component" value="Chromosome"/>
</dbReference>
<gene>
    <name evidence="6" type="ORF">M6D93_04635</name>
</gene>
<dbReference type="SMART" id="SM01012">
    <property type="entry name" value="ANTAR"/>
    <property type="match status" value="1"/>
</dbReference>
<evidence type="ECO:0000256" key="2">
    <source>
        <dbReference type="ARBA" id="ARBA00022777"/>
    </source>
</evidence>
<reference evidence="6" key="2">
    <citation type="submission" date="2022-05" db="EMBL/GenBank/DDBJ databases">
        <authorList>
            <person name="Kim J.-S."/>
            <person name="Lee K."/>
            <person name="Suh M."/>
            <person name="Eom M."/>
            <person name="Kim J.-S."/>
            <person name="Kim D.-S."/>
            <person name="Ko S.-H."/>
            <person name="Shin Y."/>
            <person name="Lee J.-S."/>
        </authorList>
    </citation>
    <scope>NUCLEOTIDE SEQUENCE</scope>
    <source>
        <strain evidence="6">N237</strain>
    </source>
</reference>
<reference evidence="6" key="1">
    <citation type="journal article" date="2018" name="Int. J. Syst. Evol. Microbiol.">
        <title>Jatrophihabitans telluris sp. nov., isolated from sediment soil of lava forest wetlands and the emended description of the genus Jatrophihabitans.</title>
        <authorList>
            <person name="Lee K.C."/>
            <person name="Suh M.K."/>
            <person name="Eom M.K."/>
            <person name="Kim K.K."/>
            <person name="Kim J.S."/>
            <person name="Kim D.S."/>
            <person name="Ko S.H."/>
            <person name="Shin Y.K."/>
            <person name="Lee J.S."/>
        </authorList>
    </citation>
    <scope>NUCLEOTIDE SEQUENCE</scope>
    <source>
        <strain evidence="6">N237</strain>
    </source>
</reference>
<organism evidence="6 7">
    <name type="scientific">Jatrophihabitans telluris</name>
    <dbReference type="NCBI Taxonomy" id="2038343"/>
    <lineage>
        <taxon>Bacteria</taxon>
        <taxon>Bacillati</taxon>
        <taxon>Actinomycetota</taxon>
        <taxon>Actinomycetes</taxon>
        <taxon>Jatrophihabitantales</taxon>
        <taxon>Jatrophihabitantaceae</taxon>
        <taxon>Jatrophihabitans</taxon>
    </lineage>
</organism>
<dbReference type="InterPro" id="IPR012074">
    <property type="entry name" value="GAF_ANTAR"/>
</dbReference>
<dbReference type="SUPFAM" id="SSF52172">
    <property type="entry name" value="CheY-like"/>
    <property type="match status" value="1"/>
</dbReference>
<dbReference type="InterPro" id="IPR029016">
    <property type="entry name" value="GAF-like_dom_sf"/>
</dbReference>
<evidence type="ECO:0000256" key="3">
    <source>
        <dbReference type="ARBA" id="ARBA00023015"/>
    </source>
</evidence>
<keyword evidence="3" id="KW-0805">Transcription regulation</keyword>
<name>A0ABY4R107_9ACTN</name>
<proteinExistence type="predicted"/>
<protein>
    <submittedName>
        <fullName evidence="6">GAF and ANTAR domain-containing protein</fullName>
    </submittedName>
</protein>
<keyword evidence="7" id="KW-1185">Reference proteome</keyword>
<dbReference type="SMART" id="SM00065">
    <property type="entry name" value="GAF"/>
    <property type="match status" value="1"/>
</dbReference>
<accession>A0ABY4R107</accession>
<evidence type="ECO:0000259" key="5">
    <source>
        <dbReference type="PROSITE" id="PS50921"/>
    </source>
</evidence>
<sequence length="225" mass="23891">MGEVARAAVHAIPGTQGAGVTLLRLGESADRVQCLGASDPFVEQVDVIQYELMDEGPCITAAQLGRTVVSAEIGQDGRWPRFGPRVARLGVRGVLSLPLILPDQMVVGALNCYSRAVNAFDTDASRLGALFATSAAVAVHNSQVFVRARTQAEQLQAALSTRAVIDQAIGIIRSRSGATNDEAFGRLRQLSQGENVKLAVVAERIVEEAARRARARHGLTDPAAR</sequence>
<dbReference type="Pfam" id="PF03861">
    <property type="entry name" value="ANTAR"/>
    <property type="match status" value="1"/>
</dbReference>
<keyword evidence="4" id="KW-0804">Transcription</keyword>
<dbReference type="InterPro" id="IPR003018">
    <property type="entry name" value="GAF"/>
</dbReference>
<evidence type="ECO:0000256" key="1">
    <source>
        <dbReference type="ARBA" id="ARBA00022679"/>
    </source>
</evidence>
<dbReference type="RefSeq" id="WP_249773189.1">
    <property type="nucleotide sequence ID" value="NZ_CP097332.1"/>
</dbReference>
<dbReference type="Gene3D" id="3.30.450.40">
    <property type="match status" value="1"/>
</dbReference>
<dbReference type="InterPro" id="IPR036388">
    <property type="entry name" value="WH-like_DNA-bd_sf"/>
</dbReference>
<evidence type="ECO:0000313" key="7">
    <source>
        <dbReference type="Proteomes" id="UP001056336"/>
    </source>
</evidence>
<evidence type="ECO:0000313" key="6">
    <source>
        <dbReference type="EMBL" id="UQX89293.1"/>
    </source>
</evidence>
<dbReference type="PIRSF" id="PIRSF036625">
    <property type="entry name" value="GAF_ANTAR"/>
    <property type="match status" value="1"/>
</dbReference>